<dbReference type="PANTHER" id="PTHR30487:SF0">
    <property type="entry name" value="PREPILIN LEADER PEPTIDASE_N-METHYLTRANSFERASE-RELATED"/>
    <property type="match status" value="1"/>
</dbReference>
<comment type="caution">
    <text evidence="10">The sequence shown here is derived from an EMBL/GenBank/DDBJ whole genome shotgun (WGS) entry which is preliminary data.</text>
</comment>
<evidence type="ECO:0000259" key="9">
    <source>
        <dbReference type="Pfam" id="PF06750"/>
    </source>
</evidence>
<dbReference type="Pfam" id="PF01478">
    <property type="entry name" value="Peptidase_A24"/>
    <property type="match status" value="1"/>
</dbReference>
<reference evidence="10 11" key="1">
    <citation type="journal article" date="2016" name="Nat. Commun.">
        <title>Thousands of microbial genomes shed light on interconnected biogeochemical processes in an aquifer system.</title>
        <authorList>
            <person name="Anantharaman K."/>
            <person name="Brown C.T."/>
            <person name="Hug L.A."/>
            <person name="Sharon I."/>
            <person name="Castelle C.J."/>
            <person name="Probst A.J."/>
            <person name="Thomas B.C."/>
            <person name="Singh A."/>
            <person name="Wilkins M.J."/>
            <person name="Karaoz U."/>
            <person name="Brodie E.L."/>
            <person name="Williams K.H."/>
            <person name="Hubbard S.S."/>
            <person name="Banfield J.F."/>
        </authorList>
    </citation>
    <scope>NUCLEOTIDE SEQUENCE [LARGE SCALE GENOMIC DNA]</scope>
</reference>
<keyword evidence="3" id="KW-1003">Cell membrane</keyword>
<organism evidence="10 11">
    <name type="scientific">Candidatus Magasanikbacteria bacterium RIFCSPLOWO2_01_FULL_40_15</name>
    <dbReference type="NCBI Taxonomy" id="1798686"/>
    <lineage>
        <taxon>Bacteria</taxon>
        <taxon>Candidatus Magasanikiibacteriota</taxon>
    </lineage>
</organism>
<dbReference type="AlphaFoldDB" id="A0A1F6N2Y0"/>
<dbReference type="InterPro" id="IPR010627">
    <property type="entry name" value="Prepilin_pept_A24_N"/>
</dbReference>
<dbReference type="InterPro" id="IPR050882">
    <property type="entry name" value="Prepilin_peptidase/N-MTase"/>
</dbReference>
<feature type="domain" description="Prepilin type IV endopeptidase peptidase" evidence="8">
    <location>
        <begin position="106"/>
        <end position="210"/>
    </location>
</feature>
<feature type="transmembrane region" description="Helical" evidence="7">
    <location>
        <begin position="7"/>
        <end position="25"/>
    </location>
</feature>
<feature type="transmembrane region" description="Helical" evidence="7">
    <location>
        <begin position="182"/>
        <end position="207"/>
    </location>
</feature>
<evidence type="ECO:0000256" key="1">
    <source>
        <dbReference type="ARBA" id="ARBA00004651"/>
    </source>
</evidence>
<evidence type="ECO:0000313" key="10">
    <source>
        <dbReference type="EMBL" id="OGH78234.1"/>
    </source>
</evidence>
<evidence type="ECO:0000259" key="8">
    <source>
        <dbReference type="Pfam" id="PF01478"/>
    </source>
</evidence>
<feature type="domain" description="Prepilin peptidase A24 N-terminal" evidence="9">
    <location>
        <begin position="11"/>
        <end position="91"/>
    </location>
</feature>
<feature type="transmembrane region" description="Helical" evidence="7">
    <location>
        <begin position="149"/>
        <end position="170"/>
    </location>
</feature>
<feature type="transmembrane region" description="Helical" evidence="7">
    <location>
        <begin position="99"/>
        <end position="118"/>
    </location>
</feature>
<name>A0A1F6N2Y0_9BACT</name>
<feature type="transmembrane region" description="Helical" evidence="7">
    <location>
        <begin position="227"/>
        <end position="245"/>
    </location>
</feature>
<feature type="transmembrane region" description="Helical" evidence="7">
    <location>
        <begin position="73"/>
        <end position="93"/>
    </location>
</feature>
<dbReference type="GO" id="GO:0006465">
    <property type="term" value="P:signal peptide processing"/>
    <property type="evidence" value="ECO:0007669"/>
    <property type="project" value="TreeGrafter"/>
</dbReference>
<dbReference type="PANTHER" id="PTHR30487">
    <property type="entry name" value="TYPE 4 PREPILIN-LIKE PROTEINS LEADER PEPTIDE-PROCESSING ENZYME"/>
    <property type="match status" value="1"/>
</dbReference>
<evidence type="ECO:0000256" key="3">
    <source>
        <dbReference type="ARBA" id="ARBA00022475"/>
    </source>
</evidence>
<dbReference type="EMBL" id="MFQH01000015">
    <property type="protein sequence ID" value="OGH78234.1"/>
    <property type="molecule type" value="Genomic_DNA"/>
</dbReference>
<sequence length="246" mass="27584">MLIFSGLFFFILGSITASALLTWFWRAKQGKKWTVGRSLCDYCSARLPLVSLIPILGKLLIPRCPHCKNFGPWYSFVAELSVGFAWVLVWYYSLVSNNWVTLALQLIIVTALIIVTVFDFYWQEIPFYLLVILLIFTLIFILLNPDSDISLASRLVGAVASAGFFAWQYVLSRGRWIGSADIWLGAFLGFLFGWNTIVLVLAAGYGLAAVGSIIQLFMMRSKIPRTIPLGGFLSLSGLIFFLNKII</sequence>
<gene>
    <name evidence="10" type="ORF">A2983_02165</name>
</gene>
<keyword evidence="6 7" id="KW-0472">Membrane</keyword>
<evidence type="ECO:0000256" key="4">
    <source>
        <dbReference type="ARBA" id="ARBA00022692"/>
    </source>
</evidence>
<proteinExistence type="inferred from homology"/>
<feature type="transmembrane region" description="Helical" evidence="7">
    <location>
        <begin position="125"/>
        <end position="143"/>
    </location>
</feature>
<dbReference type="InterPro" id="IPR000045">
    <property type="entry name" value="Prepilin_IV_endopep_pep"/>
</dbReference>
<protein>
    <recommendedName>
        <fullName evidence="12">Peptidase A24A N-terminal domain-containing protein</fullName>
    </recommendedName>
</protein>
<comment type="subcellular location">
    <subcellularLocation>
        <location evidence="1">Cell membrane</location>
        <topology evidence="1">Multi-pass membrane protein</topology>
    </subcellularLocation>
</comment>
<evidence type="ECO:0000256" key="5">
    <source>
        <dbReference type="ARBA" id="ARBA00022989"/>
    </source>
</evidence>
<comment type="similarity">
    <text evidence="2">Belongs to the peptidase A24 family.</text>
</comment>
<evidence type="ECO:0000256" key="7">
    <source>
        <dbReference type="SAM" id="Phobius"/>
    </source>
</evidence>
<dbReference type="Proteomes" id="UP000177040">
    <property type="component" value="Unassembled WGS sequence"/>
</dbReference>
<dbReference type="GO" id="GO:0005886">
    <property type="term" value="C:plasma membrane"/>
    <property type="evidence" value="ECO:0007669"/>
    <property type="project" value="UniProtKB-SubCell"/>
</dbReference>
<evidence type="ECO:0000256" key="6">
    <source>
        <dbReference type="ARBA" id="ARBA00023136"/>
    </source>
</evidence>
<evidence type="ECO:0000313" key="11">
    <source>
        <dbReference type="Proteomes" id="UP000177040"/>
    </source>
</evidence>
<accession>A0A1F6N2Y0</accession>
<dbReference type="GO" id="GO:0004190">
    <property type="term" value="F:aspartic-type endopeptidase activity"/>
    <property type="evidence" value="ECO:0007669"/>
    <property type="project" value="InterPro"/>
</dbReference>
<dbReference type="Pfam" id="PF06750">
    <property type="entry name" value="A24_N_bact"/>
    <property type="match status" value="1"/>
</dbReference>
<keyword evidence="5 7" id="KW-1133">Transmembrane helix</keyword>
<dbReference type="Gene3D" id="1.20.120.1220">
    <property type="match status" value="1"/>
</dbReference>
<evidence type="ECO:0008006" key="12">
    <source>
        <dbReference type="Google" id="ProtNLM"/>
    </source>
</evidence>
<evidence type="ECO:0000256" key="2">
    <source>
        <dbReference type="ARBA" id="ARBA00005801"/>
    </source>
</evidence>
<keyword evidence="4 7" id="KW-0812">Transmembrane</keyword>